<evidence type="ECO:0000313" key="1">
    <source>
        <dbReference type="EMBL" id="KAK3769768.1"/>
    </source>
</evidence>
<accession>A0AAE1DHL8</accession>
<comment type="caution">
    <text evidence="1">The sequence shown here is derived from an EMBL/GenBank/DDBJ whole genome shotgun (WGS) entry which is preliminary data.</text>
</comment>
<dbReference type="Proteomes" id="UP001283361">
    <property type="component" value="Unassembled WGS sequence"/>
</dbReference>
<gene>
    <name evidence="1" type="ORF">RRG08_046873</name>
</gene>
<dbReference type="AlphaFoldDB" id="A0AAE1DHL8"/>
<evidence type="ECO:0000313" key="2">
    <source>
        <dbReference type="Proteomes" id="UP001283361"/>
    </source>
</evidence>
<keyword evidence="2" id="KW-1185">Reference proteome</keyword>
<proteinExistence type="predicted"/>
<reference evidence="1" key="1">
    <citation type="journal article" date="2023" name="G3 (Bethesda)">
        <title>A reference genome for the long-term kleptoplast-retaining sea slug Elysia crispata morphotype clarki.</title>
        <authorList>
            <person name="Eastman K.E."/>
            <person name="Pendleton A.L."/>
            <person name="Shaikh M.A."/>
            <person name="Suttiyut T."/>
            <person name="Ogas R."/>
            <person name="Tomko P."/>
            <person name="Gavelis G."/>
            <person name="Widhalm J.R."/>
            <person name="Wisecaver J.H."/>
        </authorList>
    </citation>
    <scope>NUCLEOTIDE SEQUENCE</scope>
    <source>
        <strain evidence="1">ECLA1</strain>
    </source>
</reference>
<name>A0AAE1DHL8_9GAST</name>
<sequence length="115" mass="12628">MRLSTCIIHASFIVTSSTFYQLCLYLDKGTLVTSLALSALRSLDRHQRALWSASLPADSHRMGVGGREKKGHGNHWTLSYRVNSAGTISIQTGVSSAAARDLSPGRYQVVYQYPL</sequence>
<protein>
    <submittedName>
        <fullName evidence="1">Uncharacterized protein</fullName>
    </submittedName>
</protein>
<dbReference type="EMBL" id="JAWDGP010003890">
    <property type="protein sequence ID" value="KAK3769768.1"/>
    <property type="molecule type" value="Genomic_DNA"/>
</dbReference>
<organism evidence="1 2">
    <name type="scientific">Elysia crispata</name>
    <name type="common">lettuce slug</name>
    <dbReference type="NCBI Taxonomy" id="231223"/>
    <lineage>
        <taxon>Eukaryota</taxon>
        <taxon>Metazoa</taxon>
        <taxon>Spiralia</taxon>
        <taxon>Lophotrochozoa</taxon>
        <taxon>Mollusca</taxon>
        <taxon>Gastropoda</taxon>
        <taxon>Heterobranchia</taxon>
        <taxon>Euthyneura</taxon>
        <taxon>Panpulmonata</taxon>
        <taxon>Sacoglossa</taxon>
        <taxon>Placobranchoidea</taxon>
        <taxon>Plakobranchidae</taxon>
        <taxon>Elysia</taxon>
    </lineage>
</organism>